<accession>A0A0E9XXM4</accession>
<protein>
    <submittedName>
        <fullName evidence="1">Uncharacterized protein</fullName>
    </submittedName>
</protein>
<reference evidence="1" key="2">
    <citation type="journal article" date="2015" name="Fish Shellfish Immunol.">
        <title>Early steps in the European eel (Anguilla anguilla)-Vibrio vulnificus interaction in the gills: Role of the RtxA13 toxin.</title>
        <authorList>
            <person name="Callol A."/>
            <person name="Pajuelo D."/>
            <person name="Ebbesson L."/>
            <person name="Teles M."/>
            <person name="MacKenzie S."/>
            <person name="Amaro C."/>
        </authorList>
    </citation>
    <scope>NUCLEOTIDE SEQUENCE</scope>
</reference>
<sequence>MCRPFKELCVMHSNNKALLVTLIPLIKSTASKLHRTFNRVATQNTTLTFQKKCRSRSLQLFSFR</sequence>
<dbReference type="AlphaFoldDB" id="A0A0E9XXM4"/>
<evidence type="ECO:0000313" key="1">
    <source>
        <dbReference type="EMBL" id="JAI07473.1"/>
    </source>
</evidence>
<name>A0A0E9XXM4_ANGAN</name>
<organism evidence="1">
    <name type="scientific">Anguilla anguilla</name>
    <name type="common">European freshwater eel</name>
    <name type="synonym">Muraena anguilla</name>
    <dbReference type="NCBI Taxonomy" id="7936"/>
    <lineage>
        <taxon>Eukaryota</taxon>
        <taxon>Metazoa</taxon>
        <taxon>Chordata</taxon>
        <taxon>Craniata</taxon>
        <taxon>Vertebrata</taxon>
        <taxon>Euteleostomi</taxon>
        <taxon>Actinopterygii</taxon>
        <taxon>Neopterygii</taxon>
        <taxon>Teleostei</taxon>
        <taxon>Anguilliformes</taxon>
        <taxon>Anguillidae</taxon>
        <taxon>Anguilla</taxon>
    </lineage>
</organism>
<dbReference type="EMBL" id="GBXM01001105">
    <property type="protein sequence ID" value="JAI07473.1"/>
    <property type="molecule type" value="Transcribed_RNA"/>
</dbReference>
<proteinExistence type="predicted"/>
<reference evidence="1" key="1">
    <citation type="submission" date="2014-11" db="EMBL/GenBank/DDBJ databases">
        <authorList>
            <person name="Amaro Gonzalez C."/>
        </authorList>
    </citation>
    <scope>NUCLEOTIDE SEQUENCE</scope>
</reference>